<keyword evidence="1" id="KW-0812">Transmembrane</keyword>
<reference evidence="2 3" key="1">
    <citation type="submission" date="2014-06" db="EMBL/GenBank/DDBJ databases">
        <title>The genome of the endonuclear symbiont Nucleicultrix amoebiphila.</title>
        <authorList>
            <person name="Schulz F."/>
            <person name="Horn M."/>
        </authorList>
    </citation>
    <scope>NUCLEOTIDE SEQUENCE [LARGE SCALE GENOMIC DNA]</scope>
    <source>
        <strain evidence="2 3">FS5</strain>
    </source>
</reference>
<dbReference type="AlphaFoldDB" id="A0A1W6N450"/>
<keyword evidence="3" id="KW-1185">Reference proteome</keyword>
<keyword evidence="1" id="KW-1133">Transmembrane helix</keyword>
<accession>A0A1W6N450</accession>
<dbReference type="RefSeq" id="WP_085783963.1">
    <property type="nucleotide sequence ID" value="NZ_CP008743.1"/>
</dbReference>
<dbReference type="EMBL" id="CP008743">
    <property type="protein sequence ID" value="ARN84538.1"/>
    <property type="molecule type" value="Genomic_DNA"/>
</dbReference>
<evidence type="ECO:0000313" key="2">
    <source>
        <dbReference type="EMBL" id="ARN84538.1"/>
    </source>
</evidence>
<organism evidence="2 3">
    <name type="scientific">Candidatus Nucleicultrix amoebiphila FS5</name>
    <dbReference type="NCBI Taxonomy" id="1414854"/>
    <lineage>
        <taxon>Bacteria</taxon>
        <taxon>Pseudomonadati</taxon>
        <taxon>Pseudomonadota</taxon>
        <taxon>Alphaproteobacteria</taxon>
        <taxon>Holosporales</taxon>
        <taxon>Candidatus Nucleicultricaceae</taxon>
        <taxon>Candidatus Nucleicultrix</taxon>
    </lineage>
</organism>
<evidence type="ECO:0000313" key="3">
    <source>
        <dbReference type="Proteomes" id="UP000237351"/>
    </source>
</evidence>
<proteinExistence type="predicted"/>
<dbReference type="Proteomes" id="UP000237351">
    <property type="component" value="Chromosome"/>
</dbReference>
<feature type="transmembrane region" description="Helical" evidence="1">
    <location>
        <begin position="94"/>
        <end position="113"/>
    </location>
</feature>
<feature type="transmembrane region" description="Helical" evidence="1">
    <location>
        <begin position="12"/>
        <end position="35"/>
    </location>
</feature>
<sequence length="122" mass="14215">MSYNRIRKILTVLIAFLGFIIFVDLMSFLGAGGVLNELDLALEEIENLEEKNLLNAPPENISEPTKFYLSQFHNSIELKKHIKEYETDLSSRDIYFGVFIVLFFLSIILRIYFRKESTNTTK</sequence>
<keyword evidence="1" id="KW-0472">Membrane</keyword>
<dbReference type="KEGG" id="naf:GQ61_03485"/>
<gene>
    <name evidence="2" type="ORF">GQ61_03485</name>
</gene>
<evidence type="ECO:0000256" key="1">
    <source>
        <dbReference type="SAM" id="Phobius"/>
    </source>
</evidence>
<name>A0A1W6N450_9PROT</name>
<protein>
    <submittedName>
        <fullName evidence="2">Uncharacterized protein</fullName>
    </submittedName>
</protein>